<comment type="pathway">
    <text evidence="2">Protein modification; protein glycosylation.</text>
</comment>
<evidence type="ECO:0000256" key="4">
    <source>
        <dbReference type="ARBA" id="ARBA00012583"/>
    </source>
</evidence>
<protein>
    <recommendedName>
        <fullName evidence="4">dolichyl-phosphate beta-glucosyltransferase</fullName>
        <ecNumber evidence="4">2.4.1.117</ecNumber>
    </recommendedName>
</protein>
<dbReference type="InterPro" id="IPR035518">
    <property type="entry name" value="DPG_synthase"/>
</dbReference>
<name>A0AAW1U7P7_9CUCU</name>
<evidence type="ECO:0000256" key="10">
    <source>
        <dbReference type="ARBA" id="ARBA00022989"/>
    </source>
</evidence>
<gene>
    <name evidence="14" type="ORF">WA026_022632</name>
</gene>
<organism evidence="14 15">
    <name type="scientific">Henosepilachna vigintioctopunctata</name>
    <dbReference type="NCBI Taxonomy" id="420089"/>
    <lineage>
        <taxon>Eukaryota</taxon>
        <taxon>Metazoa</taxon>
        <taxon>Ecdysozoa</taxon>
        <taxon>Arthropoda</taxon>
        <taxon>Hexapoda</taxon>
        <taxon>Insecta</taxon>
        <taxon>Pterygota</taxon>
        <taxon>Neoptera</taxon>
        <taxon>Endopterygota</taxon>
        <taxon>Coleoptera</taxon>
        <taxon>Polyphaga</taxon>
        <taxon>Cucujiformia</taxon>
        <taxon>Coccinelloidea</taxon>
        <taxon>Coccinellidae</taxon>
        <taxon>Epilachninae</taxon>
        <taxon>Epilachnini</taxon>
        <taxon>Henosepilachna</taxon>
    </lineage>
</organism>
<dbReference type="EC" id="2.4.1.117" evidence="4"/>
<dbReference type="GO" id="GO:0006487">
    <property type="term" value="P:protein N-linked glycosylation"/>
    <property type="evidence" value="ECO:0007669"/>
    <property type="project" value="TreeGrafter"/>
</dbReference>
<dbReference type="EMBL" id="JARQZJ010000050">
    <property type="protein sequence ID" value="KAK9878560.1"/>
    <property type="molecule type" value="Genomic_DNA"/>
</dbReference>
<evidence type="ECO:0000256" key="12">
    <source>
        <dbReference type="ARBA" id="ARBA00045097"/>
    </source>
</evidence>
<dbReference type="CDD" id="cd04188">
    <property type="entry name" value="DPG_synthase"/>
    <property type="match status" value="1"/>
</dbReference>
<dbReference type="PANTHER" id="PTHR10859:SF91">
    <property type="entry name" value="DOLICHYL-PHOSPHATE BETA-GLUCOSYLTRANSFERASE"/>
    <property type="match status" value="1"/>
</dbReference>
<keyword evidence="8" id="KW-0256">Endoplasmic reticulum</keyword>
<evidence type="ECO:0000256" key="6">
    <source>
        <dbReference type="ARBA" id="ARBA00022679"/>
    </source>
</evidence>
<dbReference type="SUPFAM" id="SSF53448">
    <property type="entry name" value="Nucleotide-diphospho-sugar transferases"/>
    <property type="match status" value="1"/>
</dbReference>
<dbReference type="InterPro" id="IPR001173">
    <property type="entry name" value="Glyco_trans_2-like"/>
</dbReference>
<sequence length="398" mass="45500">MALKHAMVVVHSKSSHRDNARQIEFPCLHEECSLDLSVIVPAYNEEKRLPSMLEECINFLNTTPICYEIIVVSDGSTDKTVDVANEFSKKFGSNKNRVLALEANRGKGGAVRLGMLSARGAILLFADADGATKFSDYENQEYALRNLTKENGKWKANRMAIAIGSRPHLEKESIATRSTFRKILMYGFHNMVWLFAVRGIKDTQCGFKLFTRKAALICFESLHVERWAIDVELLKIAQTLKIPVAEIPVTWTEIDGSKVTPVLSWIEMAVDLGLIWLRFKINIYNQWVLPVFTHEVEHLLQRKLYSTYEESISRFGNEDPSFVTLTNRITIHSIRNRTVKDMRDLWIWEQNMMEIVEENGFLIDGQTTTDVLQKVGFTLPETERDDVRGNFYSAIVQG</sequence>
<dbReference type="GO" id="GO:0004581">
    <property type="term" value="F:dolichyl-phosphate beta-glucosyltransferase activity"/>
    <property type="evidence" value="ECO:0007669"/>
    <property type="project" value="UniProtKB-EC"/>
</dbReference>
<evidence type="ECO:0000256" key="8">
    <source>
        <dbReference type="ARBA" id="ARBA00022824"/>
    </source>
</evidence>
<keyword evidence="15" id="KW-1185">Reference proteome</keyword>
<evidence type="ECO:0000313" key="14">
    <source>
        <dbReference type="EMBL" id="KAK9878560.1"/>
    </source>
</evidence>
<dbReference type="GO" id="GO:0005789">
    <property type="term" value="C:endoplasmic reticulum membrane"/>
    <property type="evidence" value="ECO:0007669"/>
    <property type="project" value="UniProtKB-SubCell"/>
</dbReference>
<keyword evidence="9" id="KW-0735">Signal-anchor</keyword>
<comment type="caution">
    <text evidence="14">The sequence shown here is derived from an EMBL/GenBank/DDBJ whole genome shotgun (WGS) entry which is preliminary data.</text>
</comment>
<keyword evidence="6" id="KW-0808">Transferase</keyword>
<keyword evidence="10" id="KW-1133">Transmembrane helix</keyword>
<evidence type="ECO:0000256" key="3">
    <source>
        <dbReference type="ARBA" id="ARBA00006739"/>
    </source>
</evidence>
<dbReference type="Pfam" id="PF00535">
    <property type="entry name" value="Glycos_transf_2"/>
    <property type="match status" value="1"/>
</dbReference>
<evidence type="ECO:0000256" key="1">
    <source>
        <dbReference type="ARBA" id="ARBA00004389"/>
    </source>
</evidence>
<keyword evidence="7" id="KW-0812">Transmembrane</keyword>
<evidence type="ECO:0000256" key="11">
    <source>
        <dbReference type="ARBA" id="ARBA00023136"/>
    </source>
</evidence>
<proteinExistence type="inferred from homology"/>
<dbReference type="AlphaFoldDB" id="A0AAW1U7P7"/>
<evidence type="ECO:0000313" key="15">
    <source>
        <dbReference type="Proteomes" id="UP001431783"/>
    </source>
</evidence>
<evidence type="ECO:0000256" key="5">
    <source>
        <dbReference type="ARBA" id="ARBA00022676"/>
    </source>
</evidence>
<evidence type="ECO:0000256" key="7">
    <source>
        <dbReference type="ARBA" id="ARBA00022692"/>
    </source>
</evidence>
<feature type="domain" description="Glycosyltransferase 2-like" evidence="13">
    <location>
        <begin position="37"/>
        <end position="138"/>
    </location>
</feature>
<reference evidence="14 15" key="1">
    <citation type="submission" date="2023-03" db="EMBL/GenBank/DDBJ databases">
        <title>Genome insight into feeding habits of ladybird beetles.</title>
        <authorList>
            <person name="Li H.-S."/>
            <person name="Huang Y.-H."/>
            <person name="Pang H."/>
        </authorList>
    </citation>
    <scope>NUCLEOTIDE SEQUENCE [LARGE SCALE GENOMIC DNA]</scope>
    <source>
        <strain evidence="14">SYSU_2023b</strain>
        <tissue evidence="14">Whole body</tissue>
    </source>
</reference>
<comment type="similarity">
    <text evidence="3">Belongs to the glycosyltransferase 2 family.</text>
</comment>
<keyword evidence="5" id="KW-0328">Glycosyltransferase</keyword>
<evidence type="ECO:0000256" key="9">
    <source>
        <dbReference type="ARBA" id="ARBA00022968"/>
    </source>
</evidence>
<comment type="catalytic activity">
    <reaction evidence="12">
        <text>a di-trans,poly-cis-dolichyl phosphate + UDP-alpha-D-glucose = a di-trans,poly-cis-dolichyl beta-D-glucosyl phosphate + UDP</text>
        <dbReference type="Rhea" id="RHEA:15401"/>
        <dbReference type="Rhea" id="RHEA-COMP:19498"/>
        <dbReference type="Rhea" id="RHEA-COMP:19502"/>
        <dbReference type="ChEBI" id="CHEBI:57525"/>
        <dbReference type="ChEBI" id="CHEBI:57683"/>
        <dbReference type="ChEBI" id="CHEBI:58223"/>
        <dbReference type="ChEBI" id="CHEBI:58885"/>
        <dbReference type="EC" id="2.4.1.117"/>
    </reaction>
    <physiologicalReaction direction="left-to-right" evidence="12">
        <dbReference type="Rhea" id="RHEA:15402"/>
    </physiologicalReaction>
</comment>
<evidence type="ECO:0000256" key="2">
    <source>
        <dbReference type="ARBA" id="ARBA00004922"/>
    </source>
</evidence>
<dbReference type="PANTHER" id="PTHR10859">
    <property type="entry name" value="GLYCOSYL TRANSFERASE"/>
    <property type="match status" value="1"/>
</dbReference>
<dbReference type="Proteomes" id="UP001431783">
    <property type="component" value="Unassembled WGS sequence"/>
</dbReference>
<dbReference type="Gene3D" id="3.90.550.10">
    <property type="entry name" value="Spore Coat Polysaccharide Biosynthesis Protein SpsA, Chain A"/>
    <property type="match status" value="1"/>
</dbReference>
<comment type="subcellular location">
    <subcellularLocation>
        <location evidence="1">Endoplasmic reticulum membrane</location>
        <topology evidence="1">Single-pass membrane protein</topology>
    </subcellularLocation>
</comment>
<accession>A0AAW1U7P7</accession>
<dbReference type="InterPro" id="IPR029044">
    <property type="entry name" value="Nucleotide-diphossugar_trans"/>
</dbReference>
<keyword evidence="11" id="KW-0472">Membrane</keyword>
<evidence type="ECO:0000259" key="13">
    <source>
        <dbReference type="Pfam" id="PF00535"/>
    </source>
</evidence>